<evidence type="ECO:0000256" key="4">
    <source>
        <dbReference type="ARBA" id="ARBA00023136"/>
    </source>
</evidence>
<dbReference type="PROSITE" id="PS50111">
    <property type="entry name" value="CHEMOTAXIS_TRANSDUC_2"/>
    <property type="match status" value="1"/>
</dbReference>
<keyword evidence="3 8" id="KW-1133">Transmembrane helix</keyword>
<feature type="domain" description="HAMP" evidence="10">
    <location>
        <begin position="302"/>
        <end position="356"/>
    </location>
</feature>
<organism evidence="11 12">
    <name type="scientific">Thiospirochaeta perfilievii</name>
    <dbReference type="NCBI Taxonomy" id="252967"/>
    <lineage>
        <taxon>Bacteria</taxon>
        <taxon>Pseudomonadati</taxon>
        <taxon>Spirochaetota</taxon>
        <taxon>Spirochaetia</taxon>
        <taxon>Spirochaetales</taxon>
        <taxon>Spirochaetaceae</taxon>
        <taxon>Thiospirochaeta</taxon>
    </lineage>
</organism>
<feature type="domain" description="Methyl-accepting transducer" evidence="9">
    <location>
        <begin position="403"/>
        <end position="625"/>
    </location>
</feature>
<accession>A0A5C1QEY3</accession>
<evidence type="ECO:0000259" key="10">
    <source>
        <dbReference type="PROSITE" id="PS50885"/>
    </source>
</evidence>
<dbReference type="CDD" id="cd12912">
    <property type="entry name" value="PDC2_MCP_like"/>
    <property type="match status" value="1"/>
</dbReference>
<dbReference type="OrthoDB" id="9814363at2"/>
<dbReference type="Gene3D" id="3.30.450.20">
    <property type="entry name" value="PAS domain"/>
    <property type="match status" value="2"/>
</dbReference>
<dbReference type="KEGG" id="sper:EW093_15055"/>
<sequence length="698" mass="77755">MSIKSKLMLYIGGTLSVLLVFSFSILIYLSYIEIKDNLDIEMNNESTTITKQVSDLINTSAKSYLMGVGNSALVISQNFKGDNKEQLISDLVKIRFLKTGFIFITDEKGIIIGHPNKDLIGTISPMLSWLQRLKHDENEFKEYDELNRNKLVYRVYDTHLGINICVSAYTSEFINAVDLKELNKTMNNIKIGKSGYPFLIGYDGRIITHPNRELLHENGNELITKIVESKSGFILYNWRISDEKIREKYVKYKNDKNSEIIVAVTGYIDEAYRTLHNQIKLIIIIGSLVLIVVLLLITLVSSKVTTPLNKFTDKFKDISIGQGDLTQRMEVKSGDELGIMAEYFNKFLDNLQKIVNSVKNSSLKTMEIKNRILSDVDETSIALSQINSNVNRINGQTDDLFINVNSSALCVTTISKDIKELNSSINKQVKMFDLTSLDVSNMIESISNVLKITEFKQESTKKLVEKSLEGGEIINKTLIAVKEVSSKVSSIKNMAEVITNIASQTNLLSINAAIEAAHAGDSGKGFAVVANEIGKLADSSSKNSVKISSVIKDIEKSIIATDDLSHKTSDSFNLILSEINELVETLDSINKRNRELNNDGKSALSSINELNSQSHLVMNMINSIKNESDEVKSAMDKTKVVTTNLVSGVKEISISVKGITESIDGHKSTTVELEENSLLLDKQINKFKSYPMSEVSKS</sequence>
<evidence type="ECO:0000256" key="3">
    <source>
        <dbReference type="ARBA" id="ARBA00022989"/>
    </source>
</evidence>
<evidence type="ECO:0000256" key="1">
    <source>
        <dbReference type="ARBA" id="ARBA00004141"/>
    </source>
</evidence>
<dbReference type="SMART" id="SM00304">
    <property type="entry name" value="HAMP"/>
    <property type="match status" value="1"/>
</dbReference>
<evidence type="ECO:0000259" key="9">
    <source>
        <dbReference type="PROSITE" id="PS50111"/>
    </source>
</evidence>
<name>A0A5C1QEY3_9SPIO</name>
<dbReference type="PANTHER" id="PTHR32089">
    <property type="entry name" value="METHYL-ACCEPTING CHEMOTAXIS PROTEIN MCPB"/>
    <property type="match status" value="1"/>
</dbReference>
<dbReference type="AlphaFoldDB" id="A0A5C1QEY3"/>
<dbReference type="Pfam" id="PF00015">
    <property type="entry name" value="MCPsignal"/>
    <property type="match status" value="1"/>
</dbReference>
<proteinExistence type="inferred from homology"/>
<keyword evidence="2 8" id="KW-0812">Transmembrane</keyword>
<reference evidence="11 12" key="2">
    <citation type="submission" date="2019-09" db="EMBL/GenBank/DDBJ databases">
        <title>Complete Genome Sequence and Methylome Analysis of free living Spirochaetas.</title>
        <authorList>
            <person name="Leshcheva N."/>
            <person name="Mikheeva N."/>
        </authorList>
    </citation>
    <scope>NUCLEOTIDE SEQUENCE [LARGE SCALE GENOMIC DNA]</scope>
    <source>
        <strain evidence="11 12">P</strain>
    </source>
</reference>
<reference evidence="11 12" key="1">
    <citation type="submission" date="2019-02" db="EMBL/GenBank/DDBJ databases">
        <authorList>
            <person name="Fomenkov A."/>
            <person name="Dubinina G."/>
            <person name="Grabovich M."/>
            <person name="Vincze T."/>
            <person name="Roberts R.J."/>
        </authorList>
    </citation>
    <scope>NUCLEOTIDE SEQUENCE [LARGE SCALE GENOMIC DNA]</scope>
    <source>
        <strain evidence="11 12">P</strain>
    </source>
</reference>
<feature type="transmembrane region" description="Helical" evidence="8">
    <location>
        <begin position="7"/>
        <end position="31"/>
    </location>
</feature>
<dbReference type="CDD" id="cd06225">
    <property type="entry name" value="HAMP"/>
    <property type="match status" value="1"/>
</dbReference>
<dbReference type="InterPro" id="IPR003660">
    <property type="entry name" value="HAMP_dom"/>
</dbReference>
<dbReference type="Proteomes" id="UP000323824">
    <property type="component" value="Chromosome"/>
</dbReference>
<dbReference type="Gene3D" id="1.10.287.950">
    <property type="entry name" value="Methyl-accepting chemotaxis protein"/>
    <property type="match status" value="1"/>
</dbReference>
<evidence type="ECO:0000256" key="7">
    <source>
        <dbReference type="PROSITE-ProRule" id="PRU00284"/>
    </source>
</evidence>
<dbReference type="RefSeq" id="WP_149569191.1">
    <property type="nucleotide sequence ID" value="NZ_CP035807.1"/>
</dbReference>
<dbReference type="PROSITE" id="PS50885">
    <property type="entry name" value="HAMP"/>
    <property type="match status" value="1"/>
</dbReference>
<dbReference type="EMBL" id="CP035807">
    <property type="protein sequence ID" value="QEN05957.1"/>
    <property type="molecule type" value="Genomic_DNA"/>
</dbReference>
<keyword evidence="4 8" id="KW-0472">Membrane</keyword>
<dbReference type="SMART" id="SM00283">
    <property type="entry name" value="MA"/>
    <property type="match status" value="1"/>
</dbReference>
<dbReference type="Pfam" id="PF08269">
    <property type="entry name" value="dCache_2"/>
    <property type="match status" value="1"/>
</dbReference>
<dbReference type="GO" id="GO:0016020">
    <property type="term" value="C:membrane"/>
    <property type="evidence" value="ECO:0007669"/>
    <property type="project" value="UniProtKB-SubCell"/>
</dbReference>
<dbReference type="InterPro" id="IPR004089">
    <property type="entry name" value="MCPsignal_dom"/>
</dbReference>
<dbReference type="GO" id="GO:0007165">
    <property type="term" value="P:signal transduction"/>
    <property type="evidence" value="ECO:0007669"/>
    <property type="project" value="UniProtKB-KW"/>
</dbReference>
<gene>
    <name evidence="11" type="ORF">EW093_15055</name>
</gene>
<feature type="transmembrane region" description="Helical" evidence="8">
    <location>
        <begin position="281"/>
        <end position="300"/>
    </location>
</feature>
<dbReference type="Gene3D" id="6.10.340.10">
    <property type="match status" value="1"/>
</dbReference>
<protein>
    <submittedName>
        <fullName evidence="11">Methyl-accepting chemotaxis protein</fullName>
    </submittedName>
</protein>
<keyword evidence="5 7" id="KW-0807">Transducer</keyword>
<dbReference type="SUPFAM" id="SSF58104">
    <property type="entry name" value="Methyl-accepting chemotaxis protein (MCP) signaling domain"/>
    <property type="match status" value="1"/>
</dbReference>
<dbReference type="Pfam" id="PF00672">
    <property type="entry name" value="HAMP"/>
    <property type="match status" value="1"/>
</dbReference>
<keyword evidence="12" id="KW-1185">Reference proteome</keyword>
<dbReference type="InterPro" id="IPR004010">
    <property type="entry name" value="Double_Cache_2"/>
</dbReference>
<evidence type="ECO:0000256" key="2">
    <source>
        <dbReference type="ARBA" id="ARBA00022692"/>
    </source>
</evidence>
<evidence type="ECO:0000313" key="11">
    <source>
        <dbReference type="EMBL" id="QEN05957.1"/>
    </source>
</evidence>
<evidence type="ECO:0000256" key="6">
    <source>
        <dbReference type="ARBA" id="ARBA00029447"/>
    </source>
</evidence>
<comment type="similarity">
    <text evidence="6">Belongs to the methyl-accepting chemotaxis (MCP) protein family.</text>
</comment>
<evidence type="ECO:0000256" key="8">
    <source>
        <dbReference type="SAM" id="Phobius"/>
    </source>
</evidence>
<dbReference type="PANTHER" id="PTHR32089:SF119">
    <property type="entry name" value="METHYL-ACCEPTING CHEMOTAXIS PROTEIN CTPL"/>
    <property type="match status" value="1"/>
</dbReference>
<comment type="subcellular location">
    <subcellularLocation>
        <location evidence="1">Membrane</location>
        <topology evidence="1">Multi-pass membrane protein</topology>
    </subcellularLocation>
</comment>
<evidence type="ECO:0000313" key="12">
    <source>
        <dbReference type="Proteomes" id="UP000323824"/>
    </source>
</evidence>
<evidence type="ECO:0000256" key="5">
    <source>
        <dbReference type="ARBA" id="ARBA00023224"/>
    </source>
</evidence>